<gene>
    <name evidence="1" type="ORF">MRATA1EN22A_LOCUS1837</name>
</gene>
<name>A0AC59Y544_RANTA</name>
<dbReference type="Proteomes" id="UP001162501">
    <property type="component" value="Chromosome 10"/>
</dbReference>
<evidence type="ECO:0000313" key="2">
    <source>
        <dbReference type="Proteomes" id="UP001162501"/>
    </source>
</evidence>
<reference evidence="1" key="2">
    <citation type="submission" date="2025-03" db="EMBL/GenBank/DDBJ databases">
        <authorList>
            <consortium name="ELIXIR-Norway"/>
            <consortium name="Elixir Norway"/>
        </authorList>
    </citation>
    <scope>NUCLEOTIDE SEQUENCE</scope>
</reference>
<proteinExistence type="predicted"/>
<dbReference type="EMBL" id="OX596094">
    <property type="protein sequence ID" value="CAM9389415.1"/>
    <property type="molecule type" value="Genomic_DNA"/>
</dbReference>
<evidence type="ECO:0000313" key="1">
    <source>
        <dbReference type="EMBL" id="CAM9389415.1"/>
    </source>
</evidence>
<sequence length="545" mass="60970">MQGRTWGLRLLLLLGSGLGSQEALPPPCESQIYCHGELLHQVQMAKLYQDDKQFVDMPLSLAPDQVLRRFRELAQAHNLSIPWQELQVFIQEHFRAVGQELQPWTPGDWRDRYNPGRATGEGPLLRAAPLNPVGVFQPPVSAEDIEPQAVSLGRAAAPTLEEAGKEGTSALSLAEGEGGGEGVKPEVLIHPKQFSLIYSRYPFIVPSGRFVEFYYWDSYWMMEGLLLSEMPETVKGMLQNFLDLVQTYGHIPNGARVYYLQWSQPPLLTLMTDRYVAHTNDTAFLRDHIETLASELDFWIPYGGPRPESYSKDTELAATLPEDEQQEGKGLSVGPGRAKLVPVDLNAFLCQAEGLMSNFYSRLGNDSEAAKYRNLRAQRMAALKDVLWDEGKGAWFDYDLENDKKKLEFYPSNFAPLWAGCFSDSDDVDKALKYLEDSRILTCQYGIPTSLQKTGQQWDFPNAWAPLQDLVIRGLAKSPSAKAQEVAFQLAQNWIQTNFDVYSKKSAMYEKYDISNGGQPSGGGEYEVQVSGPHPPGNFGALLSP</sequence>
<organism evidence="1 2">
    <name type="scientific">Rangifer tarandus platyrhynchus</name>
    <name type="common">Svalbard reindeer</name>
    <dbReference type="NCBI Taxonomy" id="3082113"/>
    <lineage>
        <taxon>Eukaryota</taxon>
        <taxon>Metazoa</taxon>
        <taxon>Chordata</taxon>
        <taxon>Craniata</taxon>
        <taxon>Vertebrata</taxon>
        <taxon>Euteleostomi</taxon>
        <taxon>Mammalia</taxon>
        <taxon>Eutheria</taxon>
        <taxon>Laurasiatheria</taxon>
        <taxon>Artiodactyla</taxon>
        <taxon>Ruminantia</taxon>
        <taxon>Pecora</taxon>
        <taxon>Cervidae</taxon>
        <taxon>Odocoileinae</taxon>
        <taxon>Rangifer</taxon>
    </lineage>
</organism>
<accession>A0AC59Y544</accession>
<reference evidence="1" key="1">
    <citation type="submission" date="2023-05" db="EMBL/GenBank/DDBJ databases">
        <authorList>
            <consortium name="ELIXIR-Norway"/>
        </authorList>
    </citation>
    <scope>NUCLEOTIDE SEQUENCE</scope>
</reference>
<protein>
    <submittedName>
        <fullName evidence="1">Uncharacterized protein</fullName>
    </submittedName>
</protein>